<name>A0A7C4I477_CALS0</name>
<accession>A0A7C4I477</accession>
<dbReference type="AlphaFoldDB" id="A0A7C4I477"/>
<evidence type="ECO:0000313" key="2">
    <source>
        <dbReference type="EMBL" id="HGN89534.1"/>
    </source>
</evidence>
<sequence length="254" mass="28185">MTSVKVAREELERLIALCEAVAKSGTDPYNLDVKSMLSKLRSILEKFRNAEVLVLDAETLYRIAVVVALQHKWLKDRANSLFLDSQVIALKIASSDKKSLAAAFVSSWRPILYTEQLTIHMLNIGLEHFLSLPTRGEKTAGEMLPSEGLALENLSKTFSQYERLEEDVRRIHGEMLGARDVDGSVDYLGFVNAEGPSKVVERAFLTAFVVSEGYADLKKNPLTGEIRIIPYTEKVKRSSVSSLVVTVKGGELVV</sequence>
<organism evidence="2">
    <name type="scientific">Caldiarchaeum subterraneum</name>
    <dbReference type="NCBI Taxonomy" id="311458"/>
    <lineage>
        <taxon>Archaea</taxon>
        <taxon>Nitrososphaerota</taxon>
        <taxon>Candidatus Caldarchaeales</taxon>
        <taxon>Candidatus Caldarchaeaceae</taxon>
        <taxon>Candidatus Caldarchaeum</taxon>
    </lineage>
</organism>
<protein>
    <submittedName>
        <fullName evidence="2">Uncharacterized protein</fullName>
    </submittedName>
</protein>
<evidence type="ECO:0000313" key="1">
    <source>
        <dbReference type="EMBL" id="HGL40975.1"/>
    </source>
</evidence>
<dbReference type="EMBL" id="DTCM01000062">
    <property type="protein sequence ID" value="HGL40975.1"/>
    <property type="molecule type" value="Genomic_DNA"/>
</dbReference>
<reference evidence="2" key="1">
    <citation type="journal article" date="2020" name="mSystems">
        <title>Genome- and Community-Level Interaction Insights into Carbon Utilization and Element Cycling Functions of Hydrothermarchaeota in Hydrothermal Sediment.</title>
        <authorList>
            <person name="Zhou Z."/>
            <person name="Liu Y."/>
            <person name="Xu W."/>
            <person name="Pan J."/>
            <person name="Luo Z.H."/>
            <person name="Li M."/>
        </authorList>
    </citation>
    <scope>NUCLEOTIDE SEQUENCE [LARGE SCALE GENOMIC DNA]</scope>
    <source>
        <strain evidence="2">SpSt-613</strain>
        <strain evidence="1">SpSt-669</strain>
    </source>
</reference>
<gene>
    <name evidence="2" type="ORF">ENT82_00175</name>
    <name evidence="1" type="ORF">ENU43_04855</name>
</gene>
<proteinExistence type="predicted"/>
<comment type="caution">
    <text evidence="2">The sequence shown here is derived from an EMBL/GenBank/DDBJ whole genome shotgun (WGS) entry which is preliminary data.</text>
</comment>
<dbReference type="EMBL" id="DTAD01000004">
    <property type="protein sequence ID" value="HGN89534.1"/>
    <property type="molecule type" value="Genomic_DNA"/>
</dbReference>